<dbReference type="Proteomes" id="UP000503447">
    <property type="component" value="Chromosome"/>
</dbReference>
<dbReference type="Gene3D" id="3.40.50.150">
    <property type="entry name" value="Vaccinia Virus protein VP39"/>
    <property type="match status" value="1"/>
</dbReference>
<reference evidence="2" key="1">
    <citation type="submission" date="2020-05" db="EMBL/GenBank/DDBJ databases">
        <title>Frigoriglobus tundricola gen. nov., sp. nov., a psychrotolerant cellulolytic planctomycete of the family Gemmataceae with two divergent copies of 16S rRNA gene.</title>
        <authorList>
            <person name="Kulichevskaya I.S."/>
            <person name="Ivanova A.A."/>
            <person name="Naumoff D.G."/>
            <person name="Beletsky A.V."/>
            <person name="Rijpstra W.I.C."/>
            <person name="Sinninghe Damste J.S."/>
            <person name="Mardanov A.V."/>
            <person name="Ravin N.V."/>
            <person name="Dedysh S.N."/>
        </authorList>
    </citation>
    <scope>NUCLEOTIDE SEQUENCE [LARGE SCALE GENOMIC DNA]</scope>
    <source>
        <strain evidence="2">PL17</strain>
    </source>
</reference>
<proteinExistence type="predicted"/>
<dbReference type="AlphaFoldDB" id="A0A6M5YVA3"/>
<dbReference type="RefSeq" id="WP_171472791.1">
    <property type="nucleotide sequence ID" value="NZ_CP053452.2"/>
</dbReference>
<dbReference type="KEGG" id="ftj:FTUN_4994"/>
<protein>
    <recommendedName>
        <fullName evidence="3">tRNA (Mo5U34)-methyltransferase</fullName>
    </recommendedName>
</protein>
<evidence type="ECO:0008006" key="3">
    <source>
        <dbReference type="Google" id="ProtNLM"/>
    </source>
</evidence>
<dbReference type="SUPFAM" id="SSF53335">
    <property type="entry name" value="S-adenosyl-L-methionine-dependent methyltransferases"/>
    <property type="match status" value="1"/>
</dbReference>
<dbReference type="EMBL" id="CP053452">
    <property type="protein sequence ID" value="QJW97420.1"/>
    <property type="molecule type" value="Genomic_DNA"/>
</dbReference>
<name>A0A6M5YVA3_9BACT</name>
<evidence type="ECO:0000313" key="2">
    <source>
        <dbReference type="Proteomes" id="UP000503447"/>
    </source>
</evidence>
<keyword evidence="2" id="KW-1185">Reference proteome</keyword>
<gene>
    <name evidence="1" type="ORF">FTUN_4994</name>
</gene>
<evidence type="ECO:0000313" key="1">
    <source>
        <dbReference type="EMBL" id="QJW97420.1"/>
    </source>
</evidence>
<dbReference type="Pfam" id="PF13489">
    <property type="entry name" value="Methyltransf_23"/>
    <property type="match status" value="1"/>
</dbReference>
<accession>A0A6M5YVA3</accession>
<sequence>MDITAKQAELDAVTWYHEFDFGNGLRTRTHCHQLDEHRRVWRLIESQLATVDFRGKSVLDIGAWDGYWSFYAEKRGARAVLASDDLGQNWSHGRGIHLAKELLGSSVEIDQNLSVYDLASRGKKFDVILFMGVYYHLHDPFYALAQIRHCCHPGTTVVIGGPLGLGLGAKGALYNFADHNCEWLPTEGALRQLLKATYFTDPTGAYFDGTAETPPGRLGWRWRVKMCRAALRGAREEMHAHLNSVMPREDASKTAVLICAPYEGEVDLHYYQPPLGLHAYDPRFRDAPARRVA</sequence>
<dbReference type="InterPro" id="IPR029063">
    <property type="entry name" value="SAM-dependent_MTases_sf"/>
</dbReference>
<organism evidence="1 2">
    <name type="scientific">Frigoriglobus tundricola</name>
    <dbReference type="NCBI Taxonomy" id="2774151"/>
    <lineage>
        <taxon>Bacteria</taxon>
        <taxon>Pseudomonadati</taxon>
        <taxon>Planctomycetota</taxon>
        <taxon>Planctomycetia</taxon>
        <taxon>Gemmatales</taxon>
        <taxon>Gemmataceae</taxon>
        <taxon>Frigoriglobus</taxon>
    </lineage>
</organism>